<evidence type="ECO:0000313" key="4">
    <source>
        <dbReference type="Proteomes" id="UP001431783"/>
    </source>
</evidence>
<feature type="region of interest" description="Disordered" evidence="2">
    <location>
        <begin position="101"/>
        <end position="120"/>
    </location>
</feature>
<proteinExistence type="predicted"/>
<evidence type="ECO:0000313" key="3">
    <source>
        <dbReference type="EMBL" id="KAK9874461.1"/>
    </source>
</evidence>
<keyword evidence="4" id="KW-1185">Reference proteome</keyword>
<dbReference type="AlphaFoldDB" id="A0AAW1U1R4"/>
<name>A0AAW1U1R4_9CUCU</name>
<evidence type="ECO:0008006" key="5">
    <source>
        <dbReference type="Google" id="ProtNLM"/>
    </source>
</evidence>
<feature type="coiled-coil region" evidence="1">
    <location>
        <begin position="60"/>
        <end position="87"/>
    </location>
</feature>
<dbReference type="EMBL" id="JARQZJ010000031">
    <property type="protein sequence ID" value="KAK9874461.1"/>
    <property type="molecule type" value="Genomic_DNA"/>
</dbReference>
<gene>
    <name evidence="3" type="ORF">WA026_002802</name>
</gene>
<reference evidence="3 4" key="1">
    <citation type="submission" date="2023-03" db="EMBL/GenBank/DDBJ databases">
        <title>Genome insight into feeding habits of ladybird beetles.</title>
        <authorList>
            <person name="Li H.-S."/>
            <person name="Huang Y.-H."/>
            <person name="Pang H."/>
        </authorList>
    </citation>
    <scope>NUCLEOTIDE SEQUENCE [LARGE SCALE GENOMIC DNA]</scope>
    <source>
        <strain evidence="3">SYSU_2023b</strain>
        <tissue evidence="3">Whole body</tissue>
    </source>
</reference>
<sequence length="137" mass="15388">MTSDNVLKSAMQQTVDFNCEHCNKIVIIVIRCEKCMGAFHPACLKQSTASKNEICVHEPAEEVQSKIKILKENAILLREKIKKLEEKVEYSANKNSLVRRSSQIDGNMGSKPGSSGKSYRQMVIEDKSEVQKIVGIF</sequence>
<protein>
    <recommendedName>
        <fullName evidence="5">Zinc finger PHD-type domain-containing protein</fullName>
    </recommendedName>
</protein>
<keyword evidence="1" id="KW-0175">Coiled coil</keyword>
<dbReference type="Proteomes" id="UP001431783">
    <property type="component" value="Unassembled WGS sequence"/>
</dbReference>
<organism evidence="3 4">
    <name type="scientific">Henosepilachna vigintioctopunctata</name>
    <dbReference type="NCBI Taxonomy" id="420089"/>
    <lineage>
        <taxon>Eukaryota</taxon>
        <taxon>Metazoa</taxon>
        <taxon>Ecdysozoa</taxon>
        <taxon>Arthropoda</taxon>
        <taxon>Hexapoda</taxon>
        <taxon>Insecta</taxon>
        <taxon>Pterygota</taxon>
        <taxon>Neoptera</taxon>
        <taxon>Endopterygota</taxon>
        <taxon>Coleoptera</taxon>
        <taxon>Polyphaga</taxon>
        <taxon>Cucujiformia</taxon>
        <taxon>Coccinelloidea</taxon>
        <taxon>Coccinellidae</taxon>
        <taxon>Epilachninae</taxon>
        <taxon>Epilachnini</taxon>
        <taxon>Henosepilachna</taxon>
    </lineage>
</organism>
<evidence type="ECO:0000256" key="2">
    <source>
        <dbReference type="SAM" id="MobiDB-lite"/>
    </source>
</evidence>
<comment type="caution">
    <text evidence="3">The sequence shown here is derived from an EMBL/GenBank/DDBJ whole genome shotgun (WGS) entry which is preliminary data.</text>
</comment>
<evidence type="ECO:0000256" key="1">
    <source>
        <dbReference type="SAM" id="Coils"/>
    </source>
</evidence>
<accession>A0AAW1U1R4</accession>